<feature type="transmembrane region" description="Helical" evidence="1">
    <location>
        <begin position="64"/>
        <end position="85"/>
    </location>
</feature>
<gene>
    <name evidence="2" type="ORF">BC5_0040</name>
</gene>
<name>A0AAF0BYC7_9CAUD</name>
<organism evidence="2 3">
    <name type="scientific">Bacillus phage BC-5</name>
    <dbReference type="NCBI Taxonomy" id="3020389"/>
    <lineage>
        <taxon>Viruses</taxon>
        <taxon>Duplodnaviria</taxon>
        <taxon>Heunggongvirae</taxon>
        <taxon>Uroviricota</taxon>
        <taxon>Caudoviricetes</taxon>
        <taxon>Salasmaviridae</taxon>
        <taxon>Northropvirinae</taxon>
        <taxon>Hemphillvirus</taxon>
        <taxon>Hemphillvirus bece5</taxon>
    </lineage>
</organism>
<reference evidence="2" key="1">
    <citation type="submission" date="2023-01" db="EMBL/GenBank/DDBJ databases">
        <authorList>
            <person name="Liu Y."/>
            <person name="Sun Z."/>
        </authorList>
    </citation>
    <scope>NUCLEOTIDE SEQUENCE</scope>
</reference>
<evidence type="ECO:0000256" key="1">
    <source>
        <dbReference type="SAM" id="Phobius"/>
    </source>
</evidence>
<dbReference type="Proteomes" id="UP001219433">
    <property type="component" value="Segment"/>
</dbReference>
<dbReference type="EMBL" id="OQ187816">
    <property type="protein sequence ID" value="WCR32953.1"/>
    <property type="molecule type" value="Genomic_DNA"/>
</dbReference>
<protein>
    <submittedName>
        <fullName evidence="2">Uncharacterized protein</fullName>
    </submittedName>
</protein>
<sequence>MNNNNNINQTDWIVAGNIKQGNRLKQAELLEQQAMRKAYCKANNIPFEEIEVPSMQENLSKGSLYVLTCTIWLIIVATIFCSFIGEGNFLTNFMKVWF</sequence>
<evidence type="ECO:0000313" key="3">
    <source>
        <dbReference type="Proteomes" id="UP001219433"/>
    </source>
</evidence>
<proteinExistence type="predicted"/>
<keyword evidence="1" id="KW-0812">Transmembrane</keyword>
<keyword evidence="1" id="KW-1133">Transmembrane helix</keyword>
<accession>A0AAF0BYC7</accession>
<keyword evidence="1" id="KW-0472">Membrane</keyword>
<keyword evidence="3" id="KW-1185">Reference proteome</keyword>
<evidence type="ECO:0000313" key="2">
    <source>
        <dbReference type="EMBL" id="WCR32953.1"/>
    </source>
</evidence>